<evidence type="ECO:0000256" key="1">
    <source>
        <dbReference type="SAM" id="MobiDB-lite"/>
    </source>
</evidence>
<dbReference type="Proteomes" id="UP000243106">
    <property type="component" value="Unassembled WGS sequence"/>
</dbReference>
<dbReference type="AlphaFoldDB" id="A0A1I5UNH7"/>
<proteinExistence type="predicted"/>
<sequence>MQPHTASLNVGGIGQAHERLSGTPINWPEPDGIDAAGLQLLISAVRSGHAIPERILLADDVKQQATRLCIGWPPQLPAKTVPEAAP</sequence>
<gene>
    <name evidence="2" type="ORF">SAMN05421853_10183</name>
</gene>
<keyword evidence="3" id="KW-1185">Reference proteome</keyword>
<reference evidence="3" key="1">
    <citation type="submission" date="2016-10" db="EMBL/GenBank/DDBJ databases">
        <authorList>
            <person name="Varghese N."/>
            <person name="Submissions S."/>
        </authorList>
    </citation>
    <scope>NUCLEOTIDE SEQUENCE [LARGE SCALE GENOMIC DNA]</scope>
    <source>
        <strain evidence="3">JCM 10271</strain>
    </source>
</reference>
<dbReference type="EMBL" id="FOXV01000001">
    <property type="protein sequence ID" value="SFP96874.1"/>
    <property type="molecule type" value="Genomic_DNA"/>
</dbReference>
<evidence type="ECO:0000313" key="2">
    <source>
        <dbReference type="EMBL" id="SFP96874.1"/>
    </source>
</evidence>
<protein>
    <submittedName>
        <fullName evidence="2">Uncharacterized protein</fullName>
    </submittedName>
</protein>
<accession>A0A1I5UNH7</accession>
<name>A0A1I5UNH7_9RHOB</name>
<organism evidence="2 3">
    <name type="scientific">Roseivivax halotolerans</name>
    <dbReference type="NCBI Taxonomy" id="93684"/>
    <lineage>
        <taxon>Bacteria</taxon>
        <taxon>Pseudomonadati</taxon>
        <taxon>Pseudomonadota</taxon>
        <taxon>Alphaproteobacteria</taxon>
        <taxon>Rhodobacterales</taxon>
        <taxon>Roseobacteraceae</taxon>
        <taxon>Roseivivax</taxon>
    </lineage>
</organism>
<dbReference type="RefSeq" id="WP_139218650.1">
    <property type="nucleotide sequence ID" value="NZ_FOXV01000001.1"/>
</dbReference>
<feature type="region of interest" description="Disordered" evidence="1">
    <location>
        <begin position="1"/>
        <end position="28"/>
    </location>
</feature>
<evidence type="ECO:0000313" key="3">
    <source>
        <dbReference type="Proteomes" id="UP000243106"/>
    </source>
</evidence>
<dbReference type="STRING" id="93684.SAMN05421853_10183"/>